<protein>
    <recommendedName>
        <fullName evidence="2">Cupin type-2 domain-containing protein</fullName>
    </recommendedName>
</protein>
<accession>A0A382B5Y0</accession>
<dbReference type="EMBL" id="UINC01028347">
    <property type="protein sequence ID" value="SVB09175.1"/>
    <property type="molecule type" value="Genomic_DNA"/>
</dbReference>
<dbReference type="PANTHER" id="PTHR35848:SF6">
    <property type="entry name" value="CUPIN TYPE-2 DOMAIN-CONTAINING PROTEIN"/>
    <property type="match status" value="1"/>
</dbReference>
<sequence length="125" mass="13421">VSEKLIIKPDQTPALERGGGVATIPLETKANVPDASFASGITSFPPGAGAPMHCHNCPEQVTLLEGRGEVEIEGEVTQLSPHDTTYIPAGKPHRFFNIGQDPLLILWVYGAREVTRTFVETGETV</sequence>
<evidence type="ECO:0000313" key="3">
    <source>
        <dbReference type="EMBL" id="SVB09175.1"/>
    </source>
</evidence>
<dbReference type="InterPro" id="IPR013096">
    <property type="entry name" value="Cupin_2"/>
</dbReference>
<feature type="non-terminal residue" evidence="3">
    <location>
        <position position="125"/>
    </location>
</feature>
<evidence type="ECO:0000259" key="2">
    <source>
        <dbReference type="Pfam" id="PF07883"/>
    </source>
</evidence>
<dbReference type="InterPro" id="IPR051610">
    <property type="entry name" value="GPI/OXD"/>
</dbReference>
<feature type="domain" description="Cupin type-2" evidence="2">
    <location>
        <begin position="41"/>
        <end position="109"/>
    </location>
</feature>
<dbReference type="InterPro" id="IPR014710">
    <property type="entry name" value="RmlC-like_jellyroll"/>
</dbReference>
<gene>
    <name evidence="3" type="ORF">METZ01_LOCUS162029</name>
</gene>
<dbReference type="Gene3D" id="2.60.120.10">
    <property type="entry name" value="Jelly Rolls"/>
    <property type="match status" value="1"/>
</dbReference>
<name>A0A382B5Y0_9ZZZZ</name>
<proteinExistence type="predicted"/>
<dbReference type="Pfam" id="PF07883">
    <property type="entry name" value="Cupin_2"/>
    <property type="match status" value="1"/>
</dbReference>
<dbReference type="InterPro" id="IPR011051">
    <property type="entry name" value="RmlC_Cupin_sf"/>
</dbReference>
<dbReference type="AlphaFoldDB" id="A0A382B5Y0"/>
<organism evidence="3">
    <name type="scientific">marine metagenome</name>
    <dbReference type="NCBI Taxonomy" id="408172"/>
    <lineage>
        <taxon>unclassified sequences</taxon>
        <taxon>metagenomes</taxon>
        <taxon>ecological metagenomes</taxon>
    </lineage>
</organism>
<evidence type="ECO:0000256" key="1">
    <source>
        <dbReference type="ARBA" id="ARBA00022723"/>
    </source>
</evidence>
<reference evidence="3" key="1">
    <citation type="submission" date="2018-05" db="EMBL/GenBank/DDBJ databases">
        <authorList>
            <person name="Lanie J.A."/>
            <person name="Ng W.-L."/>
            <person name="Kazmierczak K.M."/>
            <person name="Andrzejewski T.M."/>
            <person name="Davidsen T.M."/>
            <person name="Wayne K.J."/>
            <person name="Tettelin H."/>
            <person name="Glass J.I."/>
            <person name="Rusch D."/>
            <person name="Podicherti R."/>
            <person name="Tsui H.-C.T."/>
            <person name="Winkler M.E."/>
        </authorList>
    </citation>
    <scope>NUCLEOTIDE SEQUENCE</scope>
</reference>
<dbReference type="PANTHER" id="PTHR35848">
    <property type="entry name" value="OXALATE-BINDING PROTEIN"/>
    <property type="match status" value="1"/>
</dbReference>
<feature type="non-terminal residue" evidence="3">
    <location>
        <position position="1"/>
    </location>
</feature>
<dbReference type="SUPFAM" id="SSF51182">
    <property type="entry name" value="RmlC-like cupins"/>
    <property type="match status" value="1"/>
</dbReference>
<keyword evidence="1" id="KW-0479">Metal-binding</keyword>
<dbReference type="GO" id="GO:0046872">
    <property type="term" value="F:metal ion binding"/>
    <property type="evidence" value="ECO:0007669"/>
    <property type="project" value="UniProtKB-KW"/>
</dbReference>